<accession>A0A915DZT0</accession>
<evidence type="ECO:0000313" key="4">
    <source>
        <dbReference type="WBParaSite" id="jg24937"/>
    </source>
</evidence>
<sequence length="510" mass="57977">MACTNKVGCATRSKSAQIRGRSHSIPATISRTHLDLPRDAIRPVGEQKGPKKVSIPSIFTMQIFKLRQNEKSKKSLQWELDGCKAAECPLKELLVFWAVLGVSCKLLDGRVNKKRCRTLLMIYCWIVIAVQAVYAVWSLAIWLKSKENSNTAAISTPQLLLAPPSGSKPALSSDFPATCLFTLIRGGLWCRLLKYYCMGTACCSVVSCAALFVVTSFAVAREARCLAKDVQSFPQTNQPMDQLIFRFQSVIRSVDMLNRRFSMPILILLLLVFTCALMLIKRQIDISKIHIGFTTSLHWVWEMQVNTLVCVLLVVSIAALFYMMFLFQTAAYKISDISQICTTSSEAVCLLFLFTTQQQNGFSLGEISQFYAPASGRFQKSGHYYSQLYSSLIEFVGMSWLWCLFLWNQLYLIDASVMLNRQTRGTWDIRAEKSDYTILSNERAVIPRFKRATVQATKATKEWFSKIEQSNRKPEAHHGSQRRKQKDEAEEEEQNEVQFRSLKGFIYYGD</sequence>
<feature type="transmembrane region" description="Helical" evidence="2">
    <location>
        <begin position="120"/>
        <end position="143"/>
    </location>
</feature>
<feature type="transmembrane region" description="Helical" evidence="2">
    <location>
        <begin position="261"/>
        <end position="280"/>
    </location>
</feature>
<evidence type="ECO:0000256" key="1">
    <source>
        <dbReference type="SAM" id="MobiDB-lite"/>
    </source>
</evidence>
<keyword evidence="3" id="KW-1185">Reference proteome</keyword>
<protein>
    <submittedName>
        <fullName evidence="4">Uncharacterized protein</fullName>
    </submittedName>
</protein>
<dbReference type="WBParaSite" id="jg24937">
    <property type="protein sequence ID" value="jg24937"/>
    <property type="gene ID" value="jg24937"/>
</dbReference>
<feature type="compositionally biased region" description="Basic and acidic residues" evidence="1">
    <location>
        <begin position="468"/>
        <end position="478"/>
    </location>
</feature>
<feature type="transmembrane region" description="Helical" evidence="2">
    <location>
        <begin position="193"/>
        <end position="219"/>
    </location>
</feature>
<organism evidence="3 4">
    <name type="scientific">Ditylenchus dipsaci</name>
    <dbReference type="NCBI Taxonomy" id="166011"/>
    <lineage>
        <taxon>Eukaryota</taxon>
        <taxon>Metazoa</taxon>
        <taxon>Ecdysozoa</taxon>
        <taxon>Nematoda</taxon>
        <taxon>Chromadorea</taxon>
        <taxon>Rhabditida</taxon>
        <taxon>Tylenchina</taxon>
        <taxon>Tylenchomorpha</taxon>
        <taxon>Sphaerularioidea</taxon>
        <taxon>Anguinidae</taxon>
        <taxon>Anguininae</taxon>
        <taxon>Ditylenchus</taxon>
    </lineage>
</organism>
<feature type="region of interest" description="Disordered" evidence="1">
    <location>
        <begin position="468"/>
        <end position="497"/>
    </location>
</feature>
<keyword evidence="2" id="KW-0812">Transmembrane</keyword>
<keyword evidence="2" id="KW-0472">Membrane</keyword>
<dbReference type="AlphaFoldDB" id="A0A915DZT0"/>
<feature type="transmembrane region" description="Helical" evidence="2">
    <location>
        <begin position="388"/>
        <end position="407"/>
    </location>
</feature>
<proteinExistence type="predicted"/>
<name>A0A915DZT0_9BILA</name>
<reference evidence="4" key="1">
    <citation type="submission" date="2022-11" db="UniProtKB">
        <authorList>
            <consortium name="WormBaseParasite"/>
        </authorList>
    </citation>
    <scope>IDENTIFICATION</scope>
</reference>
<dbReference type="Proteomes" id="UP000887574">
    <property type="component" value="Unplaced"/>
</dbReference>
<evidence type="ECO:0000313" key="3">
    <source>
        <dbReference type="Proteomes" id="UP000887574"/>
    </source>
</evidence>
<keyword evidence="2" id="KW-1133">Transmembrane helix</keyword>
<feature type="transmembrane region" description="Helical" evidence="2">
    <location>
        <begin position="305"/>
        <end position="327"/>
    </location>
</feature>
<evidence type="ECO:0000256" key="2">
    <source>
        <dbReference type="SAM" id="Phobius"/>
    </source>
</evidence>